<feature type="transmembrane region" description="Helical" evidence="1">
    <location>
        <begin position="277"/>
        <end position="296"/>
    </location>
</feature>
<dbReference type="AlphaFoldDB" id="A0A0G0UFF4"/>
<dbReference type="Proteomes" id="UP000034854">
    <property type="component" value="Unassembled WGS sequence"/>
</dbReference>
<feature type="transmembrane region" description="Helical" evidence="1">
    <location>
        <begin position="73"/>
        <end position="90"/>
    </location>
</feature>
<name>A0A0G0UFF4_9BACT</name>
<keyword evidence="1" id="KW-0472">Membrane</keyword>
<organism evidence="2 3">
    <name type="scientific">Candidatus Curtissbacteria bacterium GW2011_GWA1_41_11</name>
    <dbReference type="NCBI Taxonomy" id="1618409"/>
    <lineage>
        <taxon>Bacteria</taxon>
        <taxon>Candidatus Curtissiibacteriota</taxon>
    </lineage>
</organism>
<feature type="transmembrane region" description="Helical" evidence="1">
    <location>
        <begin position="161"/>
        <end position="180"/>
    </location>
</feature>
<feature type="transmembrane region" description="Helical" evidence="1">
    <location>
        <begin position="253"/>
        <end position="271"/>
    </location>
</feature>
<evidence type="ECO:0000256" key="1">
    <source>
        <dbReference type="SAM" id="Phobius"/>
    </source>
</evidence>
<evidence type="ECO:0008006" key="4">
    <source>
        <dbReference type="Google" id="ProtNLM"/>
    </source>
</evidence>
<evidence type="ECO:0000313" key="3">
    <source>
        <dbReference type="Proteomes" id="UP000034854"/>
    </source>
</evidence>
<dbReference type="EMBL" id="LCAG01000020">
    <property type="protein sequence ID" value="KKR86151.1"/>
    <property type="molecule type" value="Genomic_DNA"/>
</dbReference>
<feature type="transmembrane region" description="Helical" evidence="1">
    <location>
        <begin position="230"/>
        <end position="246"/>
    </location>
</feature>
<gene>
    <name evidence="2" type="ORF">UU34_C0020G0012</name>
</gene>
<keyword evidence="1" id="KW-1133">Transmembrane helix</keyword>
<accession>A0A0G0UFF4</accession>
<evidence type="ECO:0000313" key="2">
    <source>
        <dbReference type="EMBL" id="KKR86151.1"/>
    </source>
</evidence>
<sequence length="460" mass="53412">MFLLDEIRQKTFVLIGPRASGLMFHGPLWSYLNYPGFVIGGGNPVFVGWYWIFLIIVFLVAGYVIAKRLFNKITATLFVLMASLYLAFHANSLSNPNGGMFAIPFFFFFFIRYIQTLRIRFLIFHIVTAAAMVQFQIAMGVPFLFLSVLFTTVFVIKKRKANHILVYALVPLLLGNFIVFDIRHEFLIAKNAFRHLGTIDSNVTMWDLVVDRARNILTGMEFLRFGPPNGQTYAIIIFFVFITIQIKNNIHRGIYLVFLYFFFGFFVLSLANRFPLLSFYVFPLHPFVFLMFASFITSPHKRVFVCIFTVIYVLNLVGIYNYINDLNHFIGKNQYSWKAVFTAASTIYQDDEKEFGYFIYSPDILGYGPRYAMEYAKKVYDKNGFGYQKKPITYLLIEPPARDNPFTSEEKWKLYQIHIYSTPVMVKTFDNGYKVEKHLLNAGEIVVPFDPGINPGLHYR</sequence>
<feature type="transmembrane region" description="Helical" evidence="1">
    <location>
        <begin position="303"/>
        <end position="323"/>
    </location>
</feature>
<comment type="caution">
    <text evidence="2">The sequence shown here is derived from an EMBL/GenBank/DDBJ whole genome shotgun (WGS) entry which is preliminary data.</text>
</comment>
<feature type="transmembrane region" description="Helical" evidence="1">
    <location>
        <begin position="96"/>
        <end position="114"/>
    </location>
</feature>
<feature type="transmembrane region" description="Helical" evidence="1">
    <location>
        <begin position="121"/>
        <end position="149"/>
    </location>
</feature>
<feature type="transmembrane region" description="Helical" evidence="1">
    <location>
        <begin position="49"/>
        <end position="66"/>
    </location>
</feature>
<proteinExistence type="predicted"/>
<protein>
    <recommendedName>
        <fullName evidence="4">Glycosyltransferase RgtA/B/C/D-like domain-containing protein</fullName>
    </recommendedName>
</protein>
<feature type="transmembrane region" description="Helical" evidence="1">
    <location>
        <begin position="12"/>
        <end position="29"/>
    </location>
</feature>
<reference evidence="2 3" key="1">
    <citation type="journal article" date="2015" name="Nature">
        <title>rRNA introns, odd ribosomes, and small enigmatic genomes across a large radiation of phyla.</title>
        <authorList>
            <person name="Brown C.T."/>
            <person name="Hug L.A."/>
            <person name="Thomas B.C."/>
            <person name="Sharon I."/>
            <person name="Castelle C.J."/>
            <person name="Singh A."/>
            <person name="Wilkins M.J."/>
            <person name="Williams K.H."/>
            <person name="Banfield J.F."/>
        </authorList>
    </citation>
    <scope>NUCLEOTIDE SEQUENCE [LARGE SCALE GENOMIC DNA]</scope>
</reference>
<keyword evidence="1" id="KW-0812">Transmembrane</keyword>